<dbReference type="GO" id="GO:0016779">
    <property type="term" value="F:nucleotidyltransferase activity"/>
    <property type="evidence" value="ECO:0007669"/>
    <property type="project" value="UniProtKB-KW"/>
</dbReference>
<gene>
    <name evidence="2" type="ORF">SAMN02745221_00978</name>
</gene>
<accession>A0A1M5MQ18</accession>
<dbReference type="Pfam" id="PF00899">
    <property type="entry name" value="ThiF"/>
    <property type="match status" value="1"/>
</dbReference>
<dbReference type="CDD" id="cd00757">
    <property type="entry name" value="ThiF_MoeB_HesA_family"/>
    <property type="match status" value="1"/>
</dbReference>
<sequence>MPGTRLLLRYIRNIEAITEEEQERIFKAHVAVVGCGGLGGYVISHLARLGVRRITAFDPDVFAEHNLNRQLFSGLSSLGRSKVEVIEEALRDINPEVEFYGFKGRFQDFWTDDRGDYTVVIDALDNLKDRRELAGWCRAKKLPLVYGMVAGWYGQVGTQFPGENTLDKICHLAGKEKGVEEKEGVLSFVPAIIASIQVAEAVKIILGRGELLRNKFFLIDLLDMETEILAW</sequence>
<evidence type="ECO:0000259" key="1">
    <source>
        <dbReference type="Pfam" id="PF00899"/>
    </source>
</evidence>
<dbReference type="GO" id="GO:0061503">
    <property type="term" value="F:tRNA threonylcarbamoyladenosine dehydratase"/>
    <property type="evidence" value="ECO:0007669"/>
    <property type="project" value="TreeGrafter"/>
</dbReference>
<keyword evidence="2" id="KW-0808">Transferase</keyword>
<dbReference type="GO" id="GO:0061504">
    <property type="term" value="P:cyclic threonylcarbamoyladenosine biosynthetic process"/>
    <property type="evidence" value="ECO:0007669"/>
    <property type="project" value="TreeGrafter"/>
</dbReference>
<dbReference type="STRING" id="1123382.SAMN02745221_00978"/>
<dbReference type="PANTHER" id="PTHR43267:SF1">
    <property type="entry name" value="TRNA THREONYLCARBAMOYLADENOSINE DEHYDRATASE"/>
    <property type="match status" value="1"/>
</dbReference>
<dbReference type="AlphaFoldDB" id="A0A1M5MQ18"/>
<dbReference type="RefSeq" id="WP_073090858.1">
    <property type="nucleotide sequence ID" value="NZ_FQWY01000012.1"/>
</dbReference>
<keyword evidence="2" id="KW-0548">Nucleotidyltransferase</keyword>
<dbReference type="SUPFAM" id="SSF69572">
    <property type="entry name" value="Activating enzymes of the ubiquitin-like proteins"/>
    <property type="match status" value="1"/>
</dbReference>
<organism evidence="2 3">
    <name type="scientific">Thermosyntropha lipolytica DSM 11003</name>
    <dbReference type="NCBI Taxonomy" id="1123382"/>
    <lineage>
        <taxon>Bacteria</taxon>
        <taxon>Bacillati</taxon>
        <taxon>Bacillota</taxon>
        <taxon>Clostridia</taxon>
        <taxon>Eubacteriales</taxon>
        <taxon>Syntrophomonadaceae</taxon>
        <taxon>Thermosyntropha</taxon>
    </lineage>
</organism>
<dbReference type="PANTHER" id="PTHR43267">
    <property type="entry name" value="TRNA THREONYLCARBAMOYLADENOSINE DEHYDRATASE"/>
    <property type="match status" value="1"/>
</dbReference>
<dbReference type="EMBL" id="FQWY01000012">
    <property type="protein sequence ID" value="SHG78863.1"/>
    <property type="molecule type" value="Genomic_DNA"/>
</dbReference>
<dbReference type="Proteomes" id="UP000242329">
    <property type="component" value="Unassembled WGS sequence"/>
</dbReference>
<dbReference type="Gene3D" id="3.40.50.720">
    <property type="entry name" value="NAD(P)-binding Rossmann-like Domain"/>
    <property type="match status" value="1"/>
</dbReference>
<dbReference type="OrthoDB" id="9804286at2"/>
<dbReference type="InterPro" id="IPR000594">
    <property type="entry name" value="ThiF_NAD_FAD-bd"/>
</dbReference>
<evidence type="ECO:0000313" key="2">
    <source>
        <dbReference type="EMBL" id="SHG78863.1"/>
    </source>
</evidence>
<keyword evidence="3" id="KW-1185">Reference proteome</keyword>
<evidence type="ECO:0000313" key="3">
    <source>
        <dbReference type="Proteomes" id="UP000242329"/>
    </source>
</evidence>
<name>A0A1M5MQ18_9FIRM</name>
<dbReference type="InterPro" id="IPR035985">
    <property type="entry name" value="Ubiquitin-activating_enz"/>
</dbReference>
<feature type="domain" description="THIF-type NAD/FAD binding fold" evidence="1">
    <location>
        <begin position="11"/>
        <end position="227"/>
    </location>
</feature>
<proteinExistence type="predicted"/>
<reference evidence="3" key="1">
    <citation type="submission" date="2016-11" db="EMBL/GenBank/DDBJ databases">
        <authorList>
            <person name="Varghese N."/>
            <person name="Submissions S."/>
        </authorList>
    </citation>
    <scope>NUCLEOTIDE SEQUENCE [LARGE SCALE GENOMIC DNA]</scope>
    <source>
        <strain evidence="3">DSM 11003</strain>
    </source>
</reference>
<dbReference type="GO" id="GO:0008641">
    <property type="term" value="F:ubiquitin-like modifier activating enzyme activity"/>
    <property type="evidence" value="ECO:0007669"/>
    <property type="project" value="InterPro"/>
</dbReference>
<protein>
    <submittedName>
        <fullName evidence="2">Molybdopterin or thiamine biosynthesis adenylyltransferase</fullName>
    </submittedName>
</protein>
<dbReference type="InterPro" id="IPR045886">
    <property type="entry name" value="ThiF/MoeB/HesA"/>
</dbReference>